<feature type="transmembrane region" description="Helical" evidence="1">
    <location>
        <begin position="150"/>
        <end position="175"/>
    </location>
</feature>
<dbReference type="EMBL" id="UGLH01000006">
    <property type="protein sequence ID" value="STT84606.1"/>
    <property type="molecule type" value="Genomic_DNA"/>
</dbReference>
<sequence length="215" mass="22809">MSLRPGCHPSRAAEIKHWPDPGRLFITGAGGHRAGGRGAGAAAAAGRASCTSAVLAGEGELFAVGALGLLLCWRALKKLRLLLRRPTFTAFTPHHVITNTAAAGISISRPRSSCRPATTGGLAPRLSCRWACVPARGDHGSAVQQGNRRFWLGMAAALAMAAGTSLTITALALLVHGSANWRSASVAIRRQRYGSRLVGRRWRWPAASYCWRRQG</sequence>
<keyword evidence="1 2" id="KW-0812">Transmembrane</keyword>
<gene>
    <name evidence="2" type="ORF">NCTC5047_05662</name>
</gene>
<keyword evidence="1" id="KW-0472">Membrane</keyword>
<evidence type="ECO:0000313" key="3">
    <source>
        <dbReference type="Proteomes" id="UP000254340"/>
    </source>
</evidence>
<organism evidence="2 3">
    <name type="scientific">Klebsiella pneumoniae</name>
    <dbReference type="NCBI Taxonomy" id="573"/>
    <lineage>
        <taxon>Bacteria</taxon>
        <taxon>Pseudomonadati</taxon>
        <taxon>Pseudomonadota</taxon>
        <taxon>Gammaproteobacteria</taxon>
        <taxon>Enterobacterales</taxon>
        <taxon>Enterobacteriaceae</taxon>
        <taxon>Klebsiella/Raoultella group</taxon>
        <taxon>Klebsiella</taxon>
        <taxon>Klebsiella pneumoniae complex</taxon>
    </lineage>
</organism>
<name>A0A377XMU6_KLEPN</name>
<accession>A0A377XMU6</accession>
<keyword evidence="1" id="KW-1133">Transmembrane helix</keyword>
<proteinExistence type="predicted"/>
<evidence type="ECO:0000256" key="1">
    <source>
        <dbReference type="SAM" id="Phobius"/>
    </source>
</evidence>
<reference evidence="2 3" key="1">
    <citation type="submission" date="2018-06" db="EMBL/GenBank/DDBJ databases">
        <authorList>
            <consortium name="Pathogen Informatics"/>
            <person name="Doyle S."/>
        </authorList>
    </citation>
    <scope>NUCLEOTIDE SEQUENCE [LARGE SCALE GENOMIC DNA]</scope>
    <source>
        <strain evidence="2 3">NCTC5047</strain>
    </source>
</reference>
<protein>
    <submittedName>
        <fullName evidence="2">Putative transmembrane protein</fullName>
    </submittedName>
</protein>
<dbReference type="AlphaFoldDB" id="A0A377XMU6"/>
<evidence type="ECO:0000313" key="2">
    <source>
        <dbReference type="EMBL" id="STT84606.1"/>
    </source>
</evidence>
<dbReference type="Proteomes" id="UP000254340">
    <property type="component" value="Unassembled WGS sequence"/>
</dbReference>